<comment type="caution">
    <text evidence="3">The sequence shown here is derived from an EMBL/GenBank/DDBJ whole genome shotgun (WGS) entry which is preliminary data.</text>
</comment>
<feature type="compositionally biased region" description="Basic and acidic residues" evidence="1">
    <location>
        <begin position="129"/>
        <end position="138"/>
    </location>
</feature>
<reference evidence="3" key="2">
    <citation type="submission" date="2023-02" db="EMBL/GenBank/DDBJ databases">
        <authorList>
            <person name="Sun Q."/>
            <person name="Mori K."/>
        </authorList>
    </citation>
    <scope>NUCLEOTIDE SEQUENCE</scope>
    <source>
        <strain evidence="3">NBRC 112290</strain>
    </source>
</reference>
<dbReference type="EMBL" id="BSUM01000001">
    <property type="protein sequence ID" value="GMA32354.1"/>
    <property type="molecule type" value="Genomic_DNA"/>
</dbReference>
<evidence type="ECO:0000313" key="4">
    <source>
        <dbReference type="Proteomes" id="UP001157161"/>
    </source>
</evidence>
<keyword evidence="2" id="KW-0732">Signal</keyword>
<feature type="chain" id="PRO_5041299524" description="Peptidase S8/S53 domain-containing protein" evidence="2">
    <location>
        <begin position="25"/>
        <end position="138"/>
    </location>
</feature>
<dbReference type="AlphaFoldDB" id="A0AA37XFB9"/>
<keyword evidence="4" id="KW-1185">Reference proteome</keyword>
<evidence type="ECO:0000256" key="2">
    <source>
        <dbReference type="SAM" id="SignalP"/>
    </source>
</evidence>
<organism evidence="3 4">
    <name type="scientific">Litorihabitans aurantiacus</name>
    <dbReference type="NCBI Taxonomy" id="1930061"/>
    <lineage>
        <taxon>Bacteria</taxon>
        <taxon>Bacillati</taxon>
        <taxon>Actinomycetota</taxon>
        <taxon>Actinomycetes</taxon>
        <taxon>Micrococcales</taxon>
        <taxon>Beutenbergiaceae</taxon>
        <taxon>Litorihabitans</taxon>
    </lineage>
</organism>
<dbReference type="InterPro" id="IPR036852">
    <property type="entry name" value="Peptidase_S8/S53_dom_sf"/>
</dbReference>
<evidence type="ECO:0000313" key="3">
    <source>
        <dbReference type="EMBL" id="GMA32354.1"/>
    </source>
</evidence>
<dbReference type="SUPFAM" id="SSF52743">
    <property type="entry name" value="Subtilisin-like"/>
    <property type="match status" value="1"/>
</dbReference>
<gene>
    <name evidence="3" type="ORF">GCM10025875_23460</name>
</gene>
<feature type="signal peptide" evidence="2">
    <location>
        <begin position="1"/>
        <end position="24"/>
    </location>
</feature>
<name>A0AA37XFB9_9MICO</name>
<sequence length="138" mass="13960">MRRAAARAAAGGATAALTAVLALAPVLPAPSGTGTPLATAAAATSGQCEPGARIDDAGWGPAAIGREAAGRLATGAGVRVAVVDSGVQASFPTWWGLWSRGATWSRRTPRTAAGRVTSSGTARRSRPSSRADRWRARR</sequence>
<reference evidence="3" key="1">
    <citation type="journal article" date="2014" name="Int. J. Syst. Evol. Microbiol.">
        <title>Complete genome sequence of Corynebacterium casei LMG S-19264T (=DSM 44701T), isolated from a smear-ripened cheese.</title>
        <authorList>
            <consortium name="US DOE Joint Genome Institute (JGI-PGF)"/>
            <person name="Walter F."/>
            <person name="Albersmeier A."/>
            <person name="Kalinowski J."/>
            <person name="Ruckert C."/>
        </authorList>
    </citation>
    <scope>NUCLEOTIDE SEQUENCE</scope>
    <source>
        <strain evidence="3">NBRC 112290</strain>
    </source>
</reference>
<evidence type="ECO:0000256" key="1">
    <source>
        <dbReference type="SAM" id="MobiDB-lite"/>
    </source>
</evidence>
<dbReference type="Proteomes" id="UP001157161">
    <property type="component" value="Unassembled WGS sequence"/>
</dbReference>
<dbReference type="GO" id="GO:0004252">
    <property type="term" value="F:serine-type endopeptidase activity"/>
    <property type="evidence" value="ECO:0007669"/>
    <property type="project" value="InterPro"/>
</dbReference>
<protein>
    <recommendedName>
        <fullName evidence="5">Peptidase S8/S53 domain-containing protein</fullName>
    </recommendedName>
</protein>
<feature type="region of interest" description="Disordered" evidence="1">
    <location>
        <begin position="106"/>
        <end position="138"/>
    </location>
</feature>
<dbReference type="Gene3D" id="3.40.50.200">
    <property type="entry name" value="Peptidase S8/S53 domain"/>
    <property type="match status" value="1"/>
</dbReference>
<accession>A0AA37XFB9</accession>
<evidence type="ECO:0008006" key="5">
    <source>
        <dbReference type="Google" id="ProtNLM"/>
    </source>
</evidence>
<proteinExistence type="predicted"/>
<dbReference type="GO" id="GO:0006508">
    <property type="term" value="P:proteolysis"/>
    <property type="evidence" value="ECO:0007669"/>
    <property type="project" value="InterPro"/>
</dbReference>